<comment type="caution">
    <text evidence="4">The sequence shown here is derived from an EMBL/GenBank/DDBJ whole genome shotgun (WGS) entry which is preliminary data.</text>
</comment>
<evidence type="ECO:0000313" key="5">
    <source>
        <dbReference type="Proteomes" id="UP000245207"/>
    </source>
</evidence>
<accession>A0A2U1KK90</accession>
<evidence type="ECO:0000313" key="4">
    <source>
        <dbReference type="EMBL" id="PWA37196.1"/>
    </source>
</evidence>
<gene>
    <name evidence="4" type="ORF">CTI12_AA559920</name>
</gene>
<evidence type="ECO:0000256" key="2">
    <source>
        <dbReference type="RuleBase" id="RU003616"/>
    </source>
</evidence>
<dbReference type="EMBL" id="PKPP01017125">
    <property type="protein sequence ID" value="PWA37196.1"/>
    <property type="molecule type" value="Genomic_DNA"/>
</dbReference>
<dbReference type="PANTHER" id="PTHR47838:SF1">
    <property type="entry name" value="21.7 KDA CLASS VI HEAT SHOCK PROTEIN"/>
    <property type="match status" value="1"/>
</dbReference>
<protein>
    <submittedName>
        <fullName evidence="4">HSP20-like chaperones superfamily protein</fullName>
    </submittedName>
</protein>
<dbReference type="Gene3D" id="2.60.40.790">
    <property type="match status" value="1"/>
</dbReference>
<keyword evidence="5" id="KW-1185">Reference proteome</keyword>
<dbReference type="OrthoDB" id="1431247at2759"/>
<name>A0A2U1KK90_ARTAN</name>
<dbReference type="InterPro" id="IPR002068">
    <property type="entry name" value="A-crystallin/Hsp20_dom"/>
</dbReference>
<dbReference type="PANTHER" id="PTHR47838">
    <property type="entry name" value="21.7 KDA CLASS VI HEAT SHOCK PROTEIN"/>
    <property type="match status" value="1"/>
</dbReference>
<dbReference type="PROSITE" id="PS01031">
    <property type="entry name" value="SHSP"/>
    <property type="match status" value="1"/>
</dbReference>
<evidence type="ECO:0000256" key="1">
    <source>
        <dbReference type="PROSITE-ProRule" id="PRU00285"/>
    </source>
</evidence>
<dbReference type="STRING" id="35608.A0A2U1KK90"/>
<sequence>MTGIQLEVVLEDQSPHKWRVPLKEDVFAAFMAKGGPMVHKVFGDKSLFGPLLFKKFFDPSDAFPLWEFEPGLLLSDLQNPCVDWFQTDGCYILKSELPKLEKISIQVYVDNGKVMEISGLWKHKGESRATDWRSGKWWEHGFVRRLELPENTDWKKIEAYVTNDTILDIRLPKTSLECNVPRGNLGVLKESASAST</sequence>
<dbReference type="Proteomes" id="UP000245207">
    <property type="component" value="Unassembled WGS sequence"/>
</dbReference>
<dbReference type="Pfam" id="PF00011">
    <property type="entry name" value="HSP20"/>
    <property type="match status" value="1"/>
</dbReference>
<evidence type="ECO:0000259" key="3">
    <source>
        <dbReference type="PROSITE" id="PS01031"/>
    </source>
</evidence>
<organism evidence="4 5">
    <name type="scientific">Artemisia annua</name>
    <name type="common">Sweet wormwood</name>
    <dbReference type="NCBI Taxonomy" id="35608"/>
    <lineage>
        <taxon>Eukaryota</taxon>
        <taxon>Viridiplantae</taxon>
        <taxon>Streptophyta</taxon>
        <taxon>Embryophyta</taxon>
        <taxon>Tracheophyta</taxon>
        <taxon>Spermatophyta</taxon>
        <taxon>Magnoliopsida</taxon>
        <taxon>eudicotyledons</taxon>
        <taxon>Gunneridae</taxon>
        <taxon>Pentapetalae</taxon>
        <taxon>asterids</taxon>
        <taxon>campanulids</taxon>
        <taxon>Asterales</taxon>
        <taxon>Asteraceae</taxon>
        <taxon>Asteroideae</taxon>
        <taxon>Anthemideae</taxon>
        <taxon>Artemisiinae</taxon>
        <taxon>Artemisia</taxon>
    </lineage>
</organism>
<proteinExistence type="inferred from homology"/>
<reference evidence="4 5" key="1">
    <citation type="journal article" date="2018" name="Mol. Plant">
        <title>The genome of Artemisia annua provides insight into the evolution of Asteraceae family and artemisinin biosynthesis.</title>
        <authorList>
            <person name="Shen Q."/>
            <person name="Zhang L."/>
            <person name="Liao Z."/>
            <person name="Wang S."/>
            <person name="Yan T."/>
            <person name="Shi P."/>
            <person name="Liu M."/>
            <person name="Fu X."/>
            <person name="Pan Q."/>
            <person name="Wang Y."/>
            <person name="Lv Z."/>
            <person name="Lu X."/>
            <person name="Zhang F."/>
            <person name="Jiang W."/>
            <person name="Ma Y."/>
            <person name="Chen M."/>
            <person name="Hao X."/>
            <person name="Li L."/>
            <person name="Tang Y."/>
            <person name="Lv G."/>
            <person name="Zhou Y."/>
            <person name="Sun X."/>
            <person name="Brodelius P.E."/>
            <person name="Rose J.K.C."/>
            <person name="Tang K."/>
        </authorList>
    </citation>
    <scope>NUCLEOTIDE SEQUENCE [LARGE SCALE GENOMIC DNA]</scope>
    <source>
        <strain evidence="5">cv. Huhao1</strain>
        <tissue evidence="4">Leaf</tissue>
    </source>
</reference>
<comment type="similarity">
    <text evidence="1 2">Belongs to the small heat shock protein (HSP20) family.</text>
</comment>
<dbReference type="AlphaFoldDB" id="A0A2U1KK90"/>
<feature type="domain" description="SHSP" evidence="3">
    <location>
        <begin position="72"/>
        <end position="188"/>
    </location>
</feature>
<dbReference type="SUPFAM" id="SSF49764">
    <property type="entry name" value="HSP20-like chaperones"/>
    <property type="match status" value="1"/>
</dbReference>
<dbReference type="InterPro" id="IPR008978">
    <property type="entry name" value="HSP20-like_chaperone"/>
</dbReference>